<dbReference type="PANTHER" id="PTHR42971">
    <property type="entry name" value="TRNA (CYTIDINE(34)-2'-O)-METHYLTRANSFERASE"/>
    <property type="match status" value="1"/>
</dbReference>
<keyword evidence="3 6" id="KW-0808">Transferase</keyword>
<comment type="subcellular location">
    <subcellularLocation>
        <location evidence="6">Cytoplasm</location>
    </subcellularLocation>
</comment>
<evidence type="ECO:0000256" key="3">
    <source>
        <dbReference type="ARBA" id="ARBA00022679"/>
    </source>
</evidence>
<dbReference type="AlphaFoldDB" id="A0A9E2NW04"/>
<dbReference type="InterPro" id="IPR016914">
    <property type="entry name" value="TrmL"/>
</dbReference>
<keyword evidence="1 6" id="KW-0963">Cytoplasm</keyword>
<dbReference type="GO" id="GO:0008175">
    <property type="term" value="F:tRNA methyltransferase activity"/>
    <property type="evidence" value="ECO:0007669"/>
    <property type="project" value="UniProtKB-UniRule"/>
</dbReference>
<dbReference type="EC" id="2.1.1.207" evidence="6"/>
<keyword evidence="5 6" id="KW-0819">tRNA processing</keyword>
<evidence type="ECO:0000256" key="7">
    <source>
        <dbReference type="PIRSR" id="PIRSR029256-1"/>
    </source>
</evidence>
<accession>A0A9E2NW04</accession>
<feature type="binding site" evidence="6 7">
    <location>
        <position position="126"/>
    </location>
    <ligand>
        <name>S-adenosyl-L-methionine</name>
        <dbReference type="ChEBI" id="CHEBI:59789"/>
    </ligand>
</feature>
<sequence>MKLNVVLYEPSIIENVGNIARSCLAFNADLHLIRPFGFIWDKSKLKRSSTNHFDQINYFEYDDWEDFINKNTSNNNVFYYYTRYGKHTPSSIKYDTNKNIYLVFGNEHYGINKEILKNNLDNCIRIPMSKNIICINISNSVAIALYEVSKQNDYLDLSLEEVFNKDW</sequence>
<comment type="similarity">
    <text evidence="6">Belongs to the class IV-like SAM-binding methyltransferase superfamily. RNA methyltransferase TrmH family. TrmL subfamily.</text>
</comment>
<reference evidence="9" key="2">
    <citation type="submission" date="2021-04" db="EMBL/GenBank/DDBJ databases">
        <authorList>
            <person name="Gilroy R."/>
        </authorList>
    </citation>
    <scope>NUCLEOTIDE SEQUENCE</scope>
    <source>
        <strain evidence="9">A5-1222</strain>
    </source>
</reference>
<dbReference type="GO" id="GO:0008757">
    <property type="term" value="F:S-adenosylmethionine-dependent methyltransferase activity"/>
    <property type="evidence" value="ECO:0007669"/>
    <property type="project" value="UniProtKB-UniRule"/>
</dbReference>
<dbReference type="GO" id="GO:0002130">
    <property type="term" value="P:wobble position ribose methylation"/>
    <property type="evidence" value="ECO:0007669"/>
    <property type="project" value="TreeGrafter"/>
</dbReference>
<comment type="catalytic activity">
    <reaction evidence="6">
        <text>5-carboxymethylaminomethyluridine(34) in tRNA(Leu) + S-adenosyl-L-methionine = 5-carboxymethylaminomethyl-2'-O-methyluridine(34) in tRNA(Leu) + S-adenosyl-L-homocysteine + H(+)</text>
        <dbReference type="Rhea" id="RHEA:43088"/>
        <dbReference type="Rhea" id="RHEA-COMP:10333"/>
        <dbReference type="Rhea" id="RHEA-COMP:10334"/>
        <dbReference type="ChEBI" id="CHEBI:15378"/>
        <dbReference type="ChEBI" id="CHEBI:57856"/>
        <dbReference type="ChEBI" id="CHEBI:59789"/>
        <dbReference type="ChEBI" id="CHEBI:74508"/>
        <dbReference type="ChEBI" id="CHEBI:74511"/>
        <dbReference type="EC" id="2.1.1.207"/>
    </reaction>
</comment>
<evidence type="ECO:0000256" key="6">
    <source>
        <dbReference type="HAMAP-Rule" id="MF_01885"/>
    </source>
</evidence>
<comment type="caution">
    <text evidence="9">The sequence shown here is derived from an EMBL/GenBank/DDBJ whole genome shotgun (WGS) entry which is preliminary data.</text>
</comment>
<dbReference type="Proteomes" id="UP000824247">
    <property type="component" value="Unassembled WGS sequence"/>
</dbReference>
<keyword evidence="4 6" id="KW-0949">S-adenosyl-L-methionine</keyword>
<organism evidence="9 10">
    <name type="scientific">Candidatus Ureaplasma intestinipullorum</name>
    <dbReference type="NCBI Taxonomy" id="2838770"/>
    <lineage>
        <taxon>Bacteria</taxon>
        <taxon>Bacillati</taxon>
        <taxon>Mycoplasmatota</taxon>
        <taxon>Mycoplasmoidales</taxon>
        <taxon>Mycoplasmoidaceae</taxon>
        <taxon>Ureaplasma</taxon>
    </lineage>
</organism>
<comment type="function">
    <text evidence="6">Could methylate the ribose at the nucleotide 34 wobble position in tRNA.</text>
</comment>
<dbReference type="HAMAP" id="MF_01885">
    <property type="entry name" value="tRNA_methyltr_TrmL"/>
    <property type="match status" value="1"/>
</dbReference>
<evidence type="ECO:0000256" key="4">
    <source>
        <dbReference type="ARBA" id="ARBA00022691"/>
    </source>
</evidence>
<dbReference type="EMBL" id="JAHLFM010000022">
    <property type="protein sequence ID" value="MBU3830808.1"/>
    <property type="molecule type" value="Genomic_DNA"/>
</dbReference>
<dbReference type="PANTHER" id="PTHR42971:SF1">
    <property type="entry name" value="TRNA (CYTIDINE(34)-2'-O)-METHYLTRANSFERASE"/>
    <property type="match status" value="1"/>
</dbReference>
<feature type="domain" description="tRNA/rRNA methyltransferase SpoU type" evidence="8">
    <location>
        <begin position="3"/>
        <end position="146"/>
    </location>
</feature>
<evidence type="ECO:0000313" key="9">
    <source>
        <dbReference type="EMBL" id="MBU3830808.1"/>
    </source>
</evidence>
<dbReference type="InterPro" id="IPR029026">
    <property type="entry name" value="tRNA_m1G_MTases_N"/>
</dbReference>
<dbReference type="SUPFAM" id="SSF75217">
    <property type="entry name" value="alpha/beta knot"/>
    <property type="match status" value="1"/>
</dbReference>
<dbReference type="InterPro" id="IPR029028">
    <property type="entry name" value="Alpha/beta_knot_MTases"/>
</dbReference>
<dbReference type="Pfam" id="PF00588">
    <property type="entry name" value="SpoU_methylase"/>
    <property type="match status" value="1"/>
</dbReference>
<reference evidence="9" key="1">
    <citation type="journal article" date="2021" name="PeerJ">
        <title>Extensive microbial diversity within the chicken gut microbiome revealed by metagenomics and culture.</title>
        <authorList>
            <person name="Gilroy R."/>
            <person name="Ravi A."/>
            <person name="Getino M."/>
            <person name="Pursley I."/>
            <person name="Horton D.L."/>
            <person name="Alikhan N.F."/>
            <person name="Baker D."/>
            <person name="Gharbi K."/>
            <person name="Hall N."/>
            <person name="Watson M."/>
            <person name="Adriaenssens E.M."/>
            <person name="Foster-Nyarko E."/>
            <person name="Jarju S."/>
            <person name="Secka A."/>
            <person name="Antonio M."/>
            <person name="Oren A."/>
            <person name="Chaudhuri R.R."/>
            <person name="La Ragione R."/>
            <person name="Hildebrand F."/>
            <person name="Pallen M.J."/>
        </authorList>
    </citation>
    <scope>NUCLEOTIDE SEQUENCE</scope>
    <source>
        <strain evidence="9">A5-1222</strain>
    </source>
</reference>
<gene>
    <name evidence="9" type="ORF">H9897_01480</name>
</gene>
<proteinExistence type="inferred from homology"/>
<evidence type="ECO:0000256" key="1">
    <source>
        <dbReference type="ARBA" id="ARBA00022490"/>
    </source>
</evidence>
<evidence type="ECO:0000256" key="5">
    <source>
        <dbReference type="ARBA" id="ARBA00022694"/>
    </source>
</evidence>
<comment type="caution">
    <text evidence="6">Lacks conserved residue(s) required for the propagation of feature annotation.</text>
</comment>
<evidence type="ECO:0000256" key="2">
    <source>
        <dbReference type="ARBA" id="ARBA00022603"/>
    </source>
</evidence>
<feature type="binding site" evidence="6 7">
    <location>
        <position position="105"/>
    </location>
    <ligand>
        <name>S-adenosyl-L-methionine</name>
        <dbReference type="ChEBI" id="CHEBI:59789"/>
    </ligand>
</feature>
<evidence type="ECO:0000313" key="10">
    <source>
        <dbReference type="Proteomes" id="UP000824247"/>
    </source>
</evidence>
<dbReference type="GO" id="GO:0005737">
    <property type="term" value="C:cytoplasm"/>
    <property type="evidence" value="ECO:0007669"/>
    <property type="project" value="UniProtKB-SubCell"/>
</dbReference>
<keyword evidence="2 6" id="KW-0489">Methyltransferase</keyword>
<dbReference type="InterPro" id="IPR001537">
    <property type="entry name" value="SpoU_MeTrfase"/>
</dbReference>
<evidence type="ECO:0000259" key="8">
    <source>
        <dbReference type="Pfam" id="PF00588"/>
    </source>
</evidence>
<comment type="catalytic activity">
    <reaction evidence="6">
        <text>cytidine(34) in tRNA + S-adenosyl-L-methionine = 2'-O-methylcytidine(34) in tRNA + S-adenosyl-L-homocysteine + H(+)</text>
        <dbReference type="Rhea" id="RHEA:43084"/>
        <dbReference type="Rhea" id="RHEA-COMP:10331"/>
        <dbReference type="Rhea" id="RHEA-COMP:10332"/>
        <dbReference type="ChEBI" id="CHEBI:15378"/>
        <dbReference type="ChEBI" id="CHEBI:57856"/>
        <dbReference type="ChEBI" id="CHEBI:59789"/>
        <dbReference type="ChEBI" id="CHEBI:74495"/>
        <dbReference type="ChEBI" id="CHEBI:82748"/>
        <dbReference type="EC" id="2.1.1.207"/>
    </reaction>
</comment>
<protein>
    <recommendedName>
        <fullName evidence="6">Putative tRNA (cytidine(34)-2'-O)-methyltransferase</fullName>
        <ecNumber evidence="6">2.1.1.207</ecNumber>
    </recommendedName>
    <alternativeName>
        <fullName evidence="6">tRNA (cytidine/uridine-2'-O-)-methyltransferase</fullName>
    </alternativeName>
</protein>
<name>A0A9E2NW04_9BACT</name>
<dbReference type="GO" id="GO:0003723">
    <property type="term" value="F:RNA binding"/>
    <property type="evidence" value="ECO:0007669"/>
    <property type="project" value="InterPro"/>
</dbReference>
<dbReference type="PIRSF" id="PIRSF029256">
    <property type="entry name" value="SpoU_TrmH_prd"/>
    <property type="match status" value="1"/>
</dbReference>
<dbReference type="Gene3D" id="3.40.1280.10">
    <property type="match status" value="1"/>
</dbReference>